<dbReference type="Proteomes" id="UP000309128">
    <property type="component" value="Unassembled WGS sequence"/>
</dbReference>
<gene>
    <name evidence="2" type="ORF">ETD86_30030</name>
</gene>
<proteinExistence type="predicted"/>
<organism evidence="2 3">
    <name type="scientific">Nonomuraea turkmeniaca</name>
    <dbReference type="NCBI Taxonomy" id="103838"/>
    <lineage>
        <taxon>Bacteria</taxon>
        <taxon>Bacillati</taxon>
        <taxon>Actinomycetota</taxon>
        <taxon>Actinomycetes</taxon>
        <taxon>Streptosporangiales</taxon>
        <taxon>Streptosporangiaceae</taxon>
        <taxon>Nonomuraea</taxon>
    </lineage>
</organism>
<dbReference type="EMBL" id="VCKY01000117">
    <property type="protein sequence ID" value="TMR13805.1"/>
    <property type="molecule type" value="Genomic_DNA"/>
</dbReference>
<sequence length="76" mass="8127">MAGRRLIYKSSTTFRVLGAIVLASDGTASADPAVGAPESAWEMFESFRVSRGLTAEEAFAALNGWTNGYTTAYEET</sequence>
<dbReference type="RefSeq" id="WP_138669707.1">
    <property type="nucleotide sequence ID" value="NZ_VCKY01000117.1"/>
</dbReference>
<keyword evidence="3" id="KW-1185">Reference proteome</keyword>
<evidence type="ECO:0000256" key="1">
    <source>
        <dbReference type="SAM" id="SignalP"/>
    </source>
</evidence>
<feature type="chain" id="PRO_5024350797" evidence="1">
    <location>
        <begin position="31"/>
        <end position="76"/>
    </location>
</feature>
<keyword evidence="1" id="KW-0732">Signal</keyword>
<name>A0A5S4F9W3_9ACTN</name>
<feature type="signal peptide" evidence="1">
    <location>
        <begin position="1"/>
        <end position="30"/>
    </location>
</feature>
<evidence type="ECO:0000313" key="2">
    <source>
        <dbReference type="EMBL" id="TMR13805.1"/>
    </source>
</evidence>
<protein>
    <submittedName>
        <fullName evidence="2">Uncharacterized protein</fullName>
    </submittedName>
</protein>
<reference evidence="2 3" key="1">
    <citation type="submission" date="2019-05" db="EMBL/GenBank/DDBJ databases">
        <title>Draft genome sequence of Nonomuraea turkmeniaca DSM 43926.</title>
        <authorList>
            <person name="Saricaoglu S."/>
            <person name="Isik K."/>
        </authorList>
    </citation>
    <scope>NUCLEOTIDE SEQUENCE [LARGE SCALE GENOMIC DNA]</scope>
    <source>
        <strain evidence="2 3">DSM 43926</strain>
    </source>
</reference>
<comment type="caution">
    <text evidence="2">The sequence shown here is derived from an EMBL/GenBank/DDBJ whole genome shotgun (WGS) entry which is preliminary data.</text>
</comment>
<evidence type="ECO:0000313" key="3">
    <source>
        <dbReference type="Proteomes" id="UP000309128"/>
    </source>
</evidence>
<dbReference type="AlphaFoldDB" id="A0A5S4F9W3"/>
<accession>A0A5S4F9W3</accession>